<protein>
    <submittedName>
        <fullName evidence="1">Uncharacterized protein</fullName>
    </submittedName>
</protein>
<keyword evidence="2" id="KW-1185">Reference proteome</keyword>
<proteinExistence type="predicted"/>
<comment type="caution">
    <text evidence="1">The sequence shown here is derived from an EMBL/GenBank/DDBJ whole genome shotgun (WGS) entry which is preliminary data.</text>
</comment>
<accession>A0A370MX96</accession>
<name>A0A370MX96_9BURK</name>
<dbReference type="AlphaFoldDB" id="A0A370MX96"/>
<gene>
    <name evidence="1" type="ORF">DLM46_35370</name>
</gene>
<organism evidence="1 2">
    <name type="scientific">Paraburkholderia lacunae</name>
    <dbReference type="NCBI Taxonomy" id="2211104"/>
    <lineage>
        <taxon>Bacteria</taxon>
        <taxon>Pseudomonadati</taxon>
        <taxon>Pseudomonadota</taxon>
        <taxon>Betaproteobacteria</taxon>
        <taxon>Burkholderiales</taxon>
        <taxon>Burkholderiaceae</taxon>
        <taxon>Paraburkholderia</taxon>
    </lineage>
</organism>
<sequence length="60" mass="6999">MESSYLPWDVADRAVGLDGQRDVWQMPTRRRWSCNTVVIIYELRDMVVEGEEIGLRISIS</sequence>
<reference evidence="2" key="1">
    <citation type="submission" date="2018-05" db="EMBL/GenBank/DDBJ databases">
        <authorList>
            <person name="Feng T."/>
        </authorList>
    </citation>
    <scope>NUCLEOTIDE SEQUENCE [LARGE SCALE GENOMIC DNA]</scope>
    <source>
        <strain evidence="2">S27</strain>
    </source>
</reference>
<dbReference type="Proteomes" id="UP000254875">
    <property type="component" value="Unassembled WGS sequence"/>
</dbReference>
<dbReference type="EMBL" id="QHKS01000042">
    <property type="protein sequence ID" value="RDJ97936.1"/>
    <property type="molecule type" value="Genomic_DNA"/>
</dbReference>
<evidence type="ECO:0000313" key="1">
    <source>
        <dbReference type="EMBL" id="RDJ97936.1"/>
    </source>
</evidence>
<evidence type="ECO:0000313" key="2">
    <source>
        <dbReference type="Proteomes" id="UP000254875"/>
    </source>
</evidence>